<reference evidence="4 5" key="1">
    <citation type="submission" date="2018-03" db="EMBL/GenBank/DDBJ databases">
        <title>Genomic Encyclopedia of Archaeal and Bacterial Type Strains, Phase II (KMG-II): from individual species to whole genera.</title>
        <authorList>
            <person name="Goeker M."/>
        </authorList>
    </citation>
    <scope>NUCLEOTIDE SEQUENCE [LARGE SCALE GENOMIC DNA]</scope>
    <source>
        <strain evidence="4 5">DSM 100212</strain>
    </source>
</reference>
<feature type="domain" description="N-acetyltransferase" evidence="3">
    <location>
        <begin position="10"/>
        <end position="151"/>
    </location>
</feature>
<sequence length="151" mass="16469">MGITVIEGDPTSPEATRLLKASHALMQSLFPAESNHYLSIDALRANNIHFFEVQVDGATMGCGALAIKTGYGEIKSMFVDPEARGLGLADAVLRRIESVALDQGLPILKLETGNVLYAAHKVYARHGYLFCGPFGSYKEHPDSLFMEKRLS</sequence>
<dbReference type="SUPFAM" id="SSF55729">
    <property type="entry name" value="Acyl-CoA N-acyltransferases (Nat)"/>
    <property type="match status" value="1"/>
</dbReference>
<dbReference type="PROSITE" id="PS51186">
    <property type="entry name" value="GNAT"/>
    <property type="match status" value="1"/>
</dbReference>
<evidence type="ECO:0000313" key="5">
    <source>
        <dbReference type="Proteomes" id="UP000238392"/>
    </source>
</evidence>
<dbReference type="RefSeq" id="WP_106265660.1">
    <property type="nucleotide sequence ID" value="NZ_PVTQ01000009.1"/>
</dbReference>
<dbReference type="AlphaFoldDB" id="A0A2T0WM61"/>
<dbReference type="InterPro" id="IPR050832">
    <property type="entry name" value="Bact_Acetyltransf"/>
</dbReference>
<dbReference type="OrthoDB" id="9803233at2"/>
<evidence type="ECO:0000313" key="4">
    <source>
        <dbReference type="EMBL" id="PRY87786.1"/>
    </source>
</evidence>
<protein>
    <submittedName>
        <fullName evidence="4">Putative acetyltransferase</fullName>
    </submittedName>
</protein>
<dbReference type="Gene3D" id="3.40.630.30">
    <property type="match status" value="1"/>
</dbReference>
<dbReference type="InterPro" id="IPR000182">
    <property type="entry name" value="GNAT_dom"/>
</dbReference>
<organism evidence="4 5">
    <name type="scientific">Donghicola tyrosinivorans</name>
    <dbReference type="NCBI Taxonomy" id="1652492"/>
    <lineage>
        <taxon>Bacteria</taxon>
        <taxon>Pseudomonadati</taxon>
        <taxon>Pseudomonadota</taxon>
        <taxon>Alphaproteobacteria</taxon>
        <taxon>Rhodobacterales</taxon>
        <taxon>Roseobacteraceae</taxon>
        <taxon>Donghicola</taxon>
    </lineage>
</organism>
<evidence type="ECO:0000256" key="1">
    <source>
        <dbReference type="ARBA" id="ARBA00022679"/>
    </source>
</evidence>
<dbReference type="EMBL" id="PVTQ01000009">
    <property type="protein sequence ID" value="PRY87786.1"/>
    <property type="molecule type" value="Genomic_DNA"/>
</dbReference>
<comment type="caution">
    <text evidence="4">The sequence shown here is derived from an EMBL/GenBank/DDBJ whole genome shotgun (WGS) entry which is preliminary data.</text>
</comment>
<evidence type="ECO:0000256" key="2">
    <source>
        <dbReference type="ARBA" id="ARBA00023315"/>
    </source>
</evidence>
<dbReference type="Proteomes" id="UP000238392">
    <property type="component" value="Unassembled WGS sequence"/>
</dbReference>
<keyword evidence="2" id="KW-0012">Acyltransferase</keyword>
<name>A0A2T0WM61_9RHOB</name>
<keyword evidence="1 4" id="KW-0808">Transferase</keyword>
<keyword evidence="5" id="KW-1185">Reference proteome</keyword>
<evidence type="ECO:0000259" key="3">
    <source>
        <dbReference type="PROSITE" id="PS51186"/>
    </source>
</evidence>
<dbReference type="CDD" id="cd04301">
    <property type="entry name" value="NAT_SF"/>
    <property type="match status" value="1"/>
</dbReference>
<dbReference type="InterPro" id="IPR016181">
    <property type="entry name" value="Acyl_CoA_acyltransferase"/>
</dbReference>
<dbReference type="Pfam" id="PF00583">
    <property type="entry name" value="Acetyltransf_1"/>
    <property type="match status" value="1"/>
</dbReference>
<dbReference type="PANTHER" id="PTHR43877:SF2">
    <property type="entry name" value="AMINOALKYLPHOSPHONATE N-ACETYLTRANSFERASE-RELATED"/>
    <property type="match status" value="1"/>
</dbReference>
<dbReference type="GO" id="GO:0016747">
    <property type="term" value="F:acyltransferase activity, transferring groups other than amino-acyl groups"/>
    <property type="evidence" value="ECO:0007669"/>
    <property type="project" value="InterPro"/>
</dbReference>
<accession>A0A2T0WM61</accession>
<gene>
    <name evidence="4" type="ORF">CLV74_109108</name>
</gene>
<proteinExistence type="predicted"/>
<dbReference type="PANTHER" id="PTHR43877">
    <property type="entry name" value="AMINOALKYLPHOSPHONATE N-ACETYLTRANSFERASE-RELATED-RELATED"/>
    <property type="match status" value="1"/>
</dbReference>